<dbReference type="VEuPathDB" id="AmoebaDB:KM1_092370"/>
<organism evidence="1 2">
    <name type="scientific">Entamoeba histolytica</name>
    <dbReference type="NCBI Taxonomy" id="5759"/>
    <lineage>
        <taxon>Eukaryota</taxon>
        <taxon>Amoebozoa</taxon>
        <taxon>Evosea</taxon>
        <taxon>Archamoebae</taxon>
        <taxon>Mastigamoebida</taxon>
        <taxon>Entamoebidae</taxon>
        <taxon>Entamoeba</taxon>
    </lineage>
</organism>
<accession>A0A5K1UHY2</accession>
<gene>
    <name evidence="1" type="ORF">CL6EHI_078730</name>
</gene>
<sequence>MTASDTSDTSFIDNGIIGIPSVSHTPYIDSSEQSIVETNGFFVGMYIVEFDTISGEQVVYKQVTHPLNMNVENELIGMMMGVDYYEYSNITILLHTITNYHVMSVHFTCFNPSNKRGYVTTCCIAVMQSSPFTTSQIDLLSDKLTQLAIKFQSISQKHKYLEHKEYIDVMSLQELIDSTDPVPFLFHRIVTSYSLILLSTHNHYSLCSDYSNPIHPGNIIACGGHSLFNWSFSPPSTFISNVSSHPSQPFSSTNETSINTLHSITSNQPQFSNLNNTALLSSSLNKEHWTLSEEYSINSPFPPCSFPTISSDSNKFGYDSFISEFSSCYPNILFSLLSGLQCLVYTTQPCDPSRIVDIAKFLASFNLSGVSSEIYPPLEIIDNKESFIPSLHPFTQIFVIVNPIQGFIPSLYSTCSIDISKEFYGLIYSDEMKSCLLDSFVKYAKEKKLLLAQKMWNVLLDYSQLTMKSFIDIELFKKIQSSPERFIVSHFQRVIEKEKVFIETGKIIINRPVLAHKMFTTIQLK</sequence>
<evidence type="ECO:0000313" key="1">
    <source>
        <dbReference type="EMBL" id="GAT96249.1"/>
    </source>
</evidence>
<dbReference type="VEuPathDB" id="AmoebaDB:EHI7A_047070"/>
<dbReference type="Proteomes" id="UP000078387">
    <property type="component" value="Unassembled WGS sequence"/>
</dbReference>
<proteinExistence type="predicted"/>
<dbReference type="VEuPathDB" id="AmoebaDB:EHI8A_047280"/>
<dbReference type="VEuPathDB" id="AmoebaDB:EHI5A_077420"/>
<comment type="caution">
    <text evidence="1">The sequence shown here is derived from an EMBL/GenBank/DDBJ whole genome shotgun (WGS) entry which is preliminary data.</text>
</comment>
<evidence type="ECO:0000313" key="2">
    <source>
        <dbReference type="Proteomes" id="UP000078387"/>
    </source>
</evidence>
<protein>
    <submittedName>
        <fullName evidence="1">Uncharacterized protein</fullName>
    </submittedName>
</protein>
<reference evidence="1 2" key="1">
    <citation type="submission" date="2016-05" db="EMBL/GenBank/DDBJ databases">
        <title>First whole genome sequencing of Entamoeba histolytica HM1:IMSS-clone-6.</title>
        <authorList>
            <person name="Mukherjee Avik.K."/>
            <person name="Izumyama S."/>
            <person name="Nakada-Tsukui K."/>
            <person name="Nozaki T."/>
        </authorList>
    </citation>
    <scope>NUCLEOTIDE SEQUENCE [LARGE SCALE GENOMIC DNA]</scope>
    <source>
        <strain evidence="1 2">HM1:IMSS clone 6</strain>
    </source>
</reference>
<dbReference type="VEuPathDB" id="AmoebaDB:EHI_078730"/>
<dbReference type="AlphaFoldDB" id="A0A5K1UHY2"/>
<dbReference type="EMBL" id="BDEQ01000001">
    <property type="protein sequence ID" value="GAT96249.1"/>
    <property type="molecule type" value="Genomic_DNA"/>
</dbReference>
<name>A0A5K1UHY2_ENTHI</name>
<dbReference type="OMA" id="HNMFTTI"/>